<dbReference type="PANTHER" id="PTHR10629">
    <property type="entry name" value="CYTOSINE-SPECIFIC METHYLTRANSFERASE"/>
    <property type="match status" value="1"/>
</dbReference>
<dbReference type="GO" id="GO:0006346">
    <property type="term" value="P:DNA methylation-dependent constitutive heterochromatin formation"/>
    <property type="evidence" value="ECO:0007669"/>
    <property type="project" value="InterPro"/>
</dbReference>
<feature type="compositionally biased region" description="Low complexity" evidence="12">
    <location>
        <begin position="393"/>
        <end position="404"/>
    </location>
</feature>
<feature type="region of interest" description="Disordered" evidence="12">
    <location>
        <begin position="1"/>
        <end position="30"/>
    </location>
</feature>
<evidence type="ECO:0000256" key="1">
    <source>
        <dbReference type="ARBA" id="ARBA00004123"/>
    </source>
</evidence>
<evidence type="ECO:0000256" key="2">
    <source>
        <dbReference type="ARBA" id="ARBA00022603"/>
    </source>
</evidence>
<evidence type="ECO:0000256" key="9">
    <source>
        <dbReference type="PROSITE-ProRule" id="PRU01016"/>
    </source>
</evidence>
<dbReference type="PROSITE" id="PS51038">
    <property type="entry name" value="BAH"/>
    <property type="match status" value="2"/>
</dbReference>
<feature type="compositionally biased region" description="Acidic residues" evidence="12">
    <location>
        <begin position="131"/>
        <end position="141"/>
    </location>
</feature>
<dbReference type="Proteomes" id="UP001149813">
    <property type="component" value="Unassembled WGS sequence"/>
</dbReference>
<keyword evidence="3 9" id="KW-0808">Transferase</keyword>
<dbReference type="PRINTS" id="PR00105">
    <property type="entry name" value="C5METTRFRASE"/>
</dbReference>
<dbReference type="NCBIfam" id="TIGR00675">
    <property type="entry name" value="dcm"/>
    <property type="match status" value="1"/>
</dbReference>
<feature type="compositionally biased region" description="Basic and acidic residues" evidence="12">
    <location>
        <begin position="76"/>
        <end position="85"/>
    </location>
</feature>
<dbReference type="EMBL" id="JANBOJ010000095">
    <property type="protein sequence ID" value="KAJ1722782.1"/>
    <property type="molecule type" value="Genomic_DNA"/>
</dbReference>
<feature type="compositionally biased region" description="Polar residues" evidence="12">
    <location>
        <begin position="230"/>
        <end position="241"/>
    </location>
</feature>
<evidence type="ECO:0000256" key="12">
    <source>
        <dbReference type="SAM" id="MobiDB-lite"/>
    </source>
</evidence>
<organism evidence="14 15">
    <name type="scientific">Coemansia erecta</name>
    <dbReference type="NCBI Taxonomy" id="147472"/>
    <lineage>
        <taxon>Eukaryota</taxon>
        <taxon>Fungi</taxon>
        <taxon>Fungi incertae sedis</taxon>
        <taxon>Zoopagomycota</taxon>
        <taxon>Kickxellomycotina</taxon>
        <taxon>Kickxellomycetes</taxon>
        <taxon>Kickxellales</taxon>
        <taxon>Kickxellaceae</taxon>
        <taxon>Coemansia</taxon>
    </lineage>
</organism>
<evidence type="ECO:0000256" key="3">
    <source>
        <dbReference type="ARBA" id="ARBA00022679"/>
    </source>
</evidence>
<keyword evidence="6" id="KW-0238">DNA-binding</keyword>
<feature type="compositionally biased region" description="Acidic residues" evidence="12">
    <location>
        <begin position="206"/>
        <end position="227"/>
    </location>
</feature>
<dbReference type="GO" id="GO:0032259">
    <property type="term" value="P:methylation"/>
    <property type="evidence" value="ECO:0007669"/>
    <property type="project" value="UniProtKB-KW"/>
</dbReference>
<keyword evidence="5" id="KW-0677">Repeat</keyword>
<dbReference type="PROSITE" id="PS00094">
    <property type="entry name" value="C5_MTASE_1"/>
    <property type="match status" value="1"/>
</dbReference>
<proteinExistence type="inferred from homology"/>
<keyword evidence="15" id="KW-1185">Reference proteome</keyword>
<dbReference type="GO" id="GO:0003886">
    <property type="term" value="F:DNA (cytosine-5-)-methyltransferase activity"/>
    <property type="evidence" value="ECO:0007669"/>
    <property type="project" value="UniProtKB-UniRule"/>
</dbReference>
<dbReference type="InterPro" id="IPR031303">
    <property type="entry name" value="C5_meth_CS"/>
</dbReference>
<dbReference type="Gene3D" id="2.30.30.490">
    <property type="match status" value="2"/>
</dbReference>
<reference evidence="14" key="1">
    <citation type="submission" date="2022-07" db="EMBL/GenBank/DDBJ databases">
        <title>Phylogenomic reconstructions and comparative analyses of Kickxellomycotina fungi.</title>
        <authorList>
            <person name="Reynolds N.K."/>
            <person name="Stajich J.E."/>
            <person name="Barry K."/>
            <person name="Grigoriev I.V."/>
            <person name="Crous P."/>
            <person name="Smith M.E."/>
        </authorList>
    </citation>
    <scope>NUCLEOTIDE SEQUENCE</scope>
    <source>
        <strain evidence="14">NBRC 32514</strain>
    </source>
</reference>
<keyword evidence="7" id="KW-0539">Nucleus</keyword>
<comment type="subcellular location">
    <subcellularLocation>
        <location evidence="1">Nucleus</location>
    </subcellularLocation>
</comment>
<feature type="region of interest" description="Disordered" evidence="12">
    <location>
        <begin position="449"/>
        <end position="469"/>
    </location>
</feature>
<dbReference type="Pfam" id="PF00145">
    <property type="entry name" value="DNA_methylase"/>
    <property type="match status" value="1"/>
</dbReference>
<sequence>MPGSSDFEQPTAKAKPKIGPRSKVGRTSAFSAEDEIVFIPLIRNSNLSSEGDGESPVSVVQISDEDDDPDASDTESDVRIWKTETLKSALPGNSRLPPAGPYTASSSSSGSAKAQGKRPSTSTRMKRYVIGDDEREEEENTEIFNETPPGEQDAGAEDDKPCRSLNNFVIFDRNAGNEIVDLRDLFEDDVYFSISGDVEPINVGDMNDDDDDEDAFDDDDQDNDADADGSRSSTLATGGATCTSRPGNFKQRIYLSAIMNYETFLSAKGDTEIWVLTSFAWYKLLFPHPGYAHLYAPLFKTVFMAHQALTIAKSEPSLSMTQYIKKMKDTNNEVIDSMTPITDSDFRNNRDSVILEIEACADAGDFESILFTPLIQAICRTSNVLAKKERSGRSGMAASSSAPRRVVKKLDDTKQENPACITTLVASIAKDLYAQHLVSVSHFLKPSADGTAGAMSEGENDVSKPALSKKADDTWKKKYAGEVKRNKIHVEQDLGKVSVPDLLRGGVALQQFKVVRIKGEEESSIPNLEKGKCHYREISITSVAGPGTDGKDGGSVNVRLGDTVMIPVQRPTTEHALETLWDAEHVSDGSDASAGPVVGPFARIYRVTSIYYSVVTQSWLFHGQLVLPGRDTILEEVAFSNEWYLIDQCRTYPLANLYGKIDISFIGTREEIDPFKVLADKSMICRFWYDPASAMFEDVNKHSIISATHAPGLCQSCRSKGSDNVIKVGRTIAGSKTVLVNDKITESSRQISCSEYVSTVTVGGIEYHERDVVYFPSQHADQPFEIGFITKFDGDFATKRDKRVVHDTKAEVRVLKRMLVLPPENRPRVVNSEYNDGRHLYWTPLTMELSVTMFRGKCWVVHPEEVLGRLNVYKDSDVNAFYAQYEAMKVYPTDQKEWAEIKPYREMTPEEQMIADVEDERMPMEPFCKICKRERHHQKNVLRQFLKAETAPSTSGVSSNAESFMCGRQPLRALDLFSGCGGLTQGMDQSGIVKTKWAVEFMPSAGITFSKNHPEAQVYNQCSNLLLDSAIKNNAGIKTKPLINKFNQKELPPMPQPGDVDFIYCGPPCQGFSRCNRFLKADDIKTSLIANALSYVDFYRPSYFLLENVRGLLDYRLGGVQLGKGRIGGGIKMGMLKFIVRVLTTMGYQTRFYVLQAGNYGLAQSRRRLFVWACKRGCSLPGIPLPSTTFPKSNQTNINFPNGTVYAPLSHLKGNAPHHAITVEDAISDLPRFEFANPAKKYPEPDPDANNREWPVYHAVYGSAPGLTPDDIARAYVGRMDMSYTNAPVSEFQRLRRRKQQVCIPGTEDGYDQLVGTLHNHVSRKFDAMNVERICRVEMKPGMDHRSLPQDLKPWCLSSKDSAAARNNGWKGLFGRLDPKGCFGTALTEMSPMGKSGTVLLYDQRRVLTVRECARAQGFADTFKLYSYDELRTNDMHRQVGNAVPPPLAYALSLELREALLKDHVRNTTDNSLLPGFIGSDDDSEEGIPGNFYVDAVCSAMPVSIASVDAANTDIAMADESD</sequence>
<evidence type="ECO:0000313" key="15">
    <source>
        <dbReference type="Proteomes" id="UP001149813"/>
    </source>
</evidence>
<evidence type="ECO:0000256" key="6">
    <source>
        <dbReference type="ARBA" id="ARBA00023125"/>
    </source>
</evidence>
<keyword evidence="4 9" id="KW-0949">S-adenosyl-L-methionine</keyword>
<feature type="domain" description="BAH" evidence="13">
    <location>
        <begin position="765"/>
        <end position="902"/>
    </location>
</feature>
<dbReference type="Gene3D" id="3.90.120.10">
    <property type="entry name" value="DNA Methylase, subunit A, domain 2"/>
    <property type="match status" value="2"/>
</dbReference>
<dbReference type="PROSITE" id="PS51679">
    <property type="entry name" value="SAM_MT_C5"/>
    <property type="match status" value="1"/>
</dbReference>
<feature type="region of interest" description="Disordered" evidence="12">
    <location>
        <begin position="201"/>
        <end position="241"/>
    </location>
</feature>
<evidence type="ECO:0000256" key="10">
    <source>
        <dbReference type="RuleBase" id="RU000416"/>
    </source>
</evidence>
<feature type="active site" evidence="8 9">
    <location>
        <position position="1069"/>
    </location>
</feature>
<feature type="region of interest" description="Disordered" evidence="12">
    <location>
        <begin position="44"/>
        <end position="160"/>
    </location>
</feature>
<accession>A0A9W7Y1E9</accession>
<dbReference type="GO" id="GO:0003682">
    <property type="term" value="F:chromatin binding"/>
    <property type="evidence" value="ECO:0007669"/>
    <property type="project" value="UniProtKB-UniRule"/>
</dbReference>
<dbReference type="InterPro" id="IPR022702">
    <property type="entry name" value="Cytosine_MeTrfase1_RFD"/>
</dbReference>
<dbReference type="Gene3D" id="3.40.50.150">
    <property type="entry name" value="Vaccinia Virus protein VP39"/>
    <property type="match status" value="1"/>
</dbReference>
<dbReference type="PANTHER" id="PTHR10629:SF52">
    <property type="entry name" value="DNA (CYTOSINE-5)-METHYLTRANSFERASE 1"/>
    <property type="match status" value="1"/>
</dbReference>
<keyword evidence="2 9" id="KW-0489">Methyltransferase</keyword>
<dbReference type="InterPro" id="IPR001025">
    <property type="entry name" value="BAH_dom"/>
</dbReference>
<dbReference type="PROSITE" id="PS00095">
    <property type="entry name" value="C5_MTASE_2"/>
    <property type="match status" value="1"/>
</dbReference>
<comment type="catalytic activity">
    <reaction evidence="11">
        <text>a 2'-deoxycytidine in DNA + S-adenosyl-L-methionine = a 5-methyl-2'-deoxycytidine in DNA + S-adenosyl-L-homocysteine + H(+)</text>
        <dbReference type="Rhea" id="RHEA:13681"/>
        <dbReference type="Rhea" id="RHEA-COMP:11369"/>
        <dbReference type="Rhea" id="RHEA-COMP:11370"/>
        <dbReference type="ChEBI" id="CHEBI:15378"/>
        <dbReference type="ChEBI" id="CHEBI:57856"/>
        <dbReference type="ChEBI" id="CHEBI:59789"/>
        <dbReference type="ChEBI" id="CHEBI:85452"/>
        <dbReference type="ChEBI" id="CHEBI:85454"/>
        <dbReference type="EC" id="2.1.1.37"/>
    </reaction>
</comment>
<evidence type="ECO:0000313" key="14">
    <source>
        <dbReference type="EMBL" id="KAJ1722782.1"/>
    </source>
</evidence>
<feature type="compositionally biased region" description="Basic residues" evidence="12">
    <location>
        <begin position="14"/>
        <end position="24"/>
    </location>
</feature>
<comment type="similarity">
    <text evidence="9 10">Belongs to the class I-like SAM-binding methyltransferase superfamily. C5-methyltransferase family.</text>
</comment>
<feature type="compositionally biased region" description="Acidic residues" evidence="12">
    <location>
        <begin position="63"/>
        <end position="75"/>
    </location>
</feature>
<evidence type="ECO:0000256" key="11">
    <source>
        <dbReference type="RuleBase" id="RU000417"/>
    </source>
</evidence>
<feature type="region of interest" description="Disordered" evidence="12">
    <location>
        <begin position="389"/>
        <end position="411"/>
    </location>
</feature>
<dbReference type="Pfam" id="PF12047">
    <property type="entry name" value="DNMT1-RFD"/>
    <property type="match status" value="1"/>
</dbReference>
<feature type="domain" description="BAH" evidence="13">
    <location>
        <begin position="576"/>
        <end position="700"/>
    </location>
</feature>
<dbReference type="GO" id="GO:0003677">
    <property type="term" value="F:DNA binding"/>
    <property type="evidence" value="ECO:0007669"/>
    <property type="project" value="UniProtKB-KW"/>
</dbReference>
<evidence type="ECO:0000256" key="7">
    <source>
        <dbReference type="ARBA" id="ARBA00023242"/>
    </source>
</evidence>
<dbReference type="InterPro" id="IPR018117">
    <property type="entry name" value="C5_DNA_meth_AS"/>
</dbReference>
<dbReference type="InterPro" id="IPR029063">
    <property type="entry name" value="SAM-dependent_MTases_sf"/>
</dbReference>
<dbReference type="InterPro" id="IPR050390">
    <property type="entry name" value="C5-Methyltransferase"/>
</dbReference>
<dbReference type="InterPro" id="IPR043151">
    <property type="entry name" value="BAH_sf"/>
</dbReference>
<gene>
    <name evidence="14" type="ORF">LPJ53_002838</name>
</gene>
<evidence type="ECO:0000256" key="4">
    <source>
        <dbReference type="ARBA" id="ARBA00022691"/>
    </source>
</evidence>
<protein>
    <recommendedName>
        <fullName evidence="11">Cytosine-specific methyltransferase</fullName>
        <ecNumber evidence="11">2.1.1.37</ecNumber>
    </recommendedName>
</protein>
<evidence type="ECO:0000256" key="5">
    <source>
        <dbReference type="ARBA" id="ARBA00022737"/>
    </source>
</evidence>
<name>A0A9W7Y1E9_9FUNG</name>
<dbReference type="GO" id="GO:0044027">
    <property type="term" value="P:negative regulation of gene expression via chromosomal CpG island methylation"/>
    <property type="evidence" value="ECO:0007669"/>
    <property type="project" value="TreeGrafter"/>
</dbReference>
<dbReference type="GO" id="GO:0005634">
    <property type="term" value="C:nucleus"/>
    <property type="evidence" value="ECO:0007669"/>
    <property type="project" value="UniProtKB-SubCell"/>
</dbReference>
<dbReference type="InterPro" id="IPR001525">
    <property type="entry name" value="C5_MeTfrase"/>
</dbReference>
<comment type="caution">
    <text evidence="14">The sequence shown here is derived from an EMBL/GenBank/DDBJ whole genome shotgun (WGS) entry which is preliminary data.</text>
</comment>
<evidence type="ECO:0000259" key="13">
    <source>
        <dbReference type="PROSITE" id="PS51038"/>
    </source>
</evidence>
<dbReference type="OrthoDB" id="5376140at2759"/>
<dbReference type="EC" id="2.1.1.37" evidence="11"/>
<dbReference type="SUPFAM" id="SSF53335">
    <property type="entry name" value="S-adenosyl-L-methionine-dependent methyltransferases"/>
    <property type="match status" value="1"/>
</dbReference>
<evidence type="ECO:0000256" key="8">
    <source>
        <dbReference type="PIRSR" id="PIRSR037404-1"/>
    </source>
</evidence>